<dbReference type="SUPFAM" id="SSF49842">
    <property type="entry name" value="TNF-like"/>
    <property type="match status" value="1"/>
</dbReference>
<proteinExistence type="predicted"/>
<dbReference type="InterPro" id="IPR000922">
    <property type="entry name" value="Lectin_gal-bd_dom"/>
</dbReference>
<sequence length="284" mass="32272">MIRCKNGLKIKIVSANYGRTDDQVCPGGKTDTLTCRSKSSEIRVRWNCNGYATCHLHATSKHFGNPCANISKYLEISYRCVRNIDNDIQGSFIFMVSMYMHVHMYICMYIFSIFHPITSNCSAIPLFLLMNMIYNIWDVFVLWRHATSLFCFLLDKPIIAFNAYISKHLTLHRNTPVNVVYDKVFFNYGNAYNPHSGIFTAPSAGLYIFTWTSLVNPQSIFDAEILINAKRKGLGNCNNEGSPGFGNCANTVPLVLKAGDKVNLRTTTANFLYKEWSSFKGWKV</sequence>
<dbReference type="CDD" id="cd22827">
    <property type="entry name" value="Gal_Rha_Lectin_SUL-I-like"/>
    <property type="match status" value="1"/>
</dbReference>
<dbReference type="InterPro" id="IPR043159">
    <property type="entry name" value="Lectin_gal-bd_sf"/>
</dbReference>
<accession>K1QGL2</accession>
<evidence type="ECO:0000313" key="1">
    <source>
        <dbReference type="EMBL" id="EKC27945.1"/>
    </source>
</evidence>
<dbReference type="EMBL" id="JH817703">
    <property type="protein sequence ID" value="EKC27945.1"/>
    <property type="molecule type" value="Genomic_DNA"/>
</dbReference>
<dbReference type="Gene3D" id="2.60.120.40">
    <property type="match status" value="1"/>
</dbReference>
<keyword evidence="1" id="KW-0430">Lectin</keyword>
<dbReference type="AlphaFoldDB" id="K1QGL2"/>
<name>K1QGL2_MAGGI</name>
<dbReference type="InterPro" id="IPR008983">
    <property type="entry name" value="Tumour_necrosis_fac-like_dom"/>
</dbReference>
<protein>
    <submittedName>
        <fullName evidence="1">D-galactoside-specific lectin</fullName>
    </submittedName>
</protein>
<dbReference type="Pfam" id="PF00386">
    <property type="entry name" value="C1q"/>
    <property type="match status" value="1"/>
</dbReference>
<dbReference type="Gene3D" id="2.60.120.740">
    <property type="match status" value="1"/>
</dbReference>
<dbReference type="PANTHER" id="PTHR46780">
    <property type="entry name" value="PROTEIN EVA-1"/>
    <property type="match status" value="1"/>
</dbReference>
<dbReference type="PROSITE" id="PS50228">
    <property type="entry name" value="SUEL_LECTIN"/>
    <property type="match status" value="1"/>
</dbReference>
<dbReference type="HOGENOM" id="CLU_085488_0_0_1"/>
<dbReference type="SMART" id="SM00110">
    <property type="entry name" value="C1Q"/>
    <property type="match status" value="1"/>
</dbReference>
<organism evidence="1">
    <name type="scientific">Magallana gigas</name>
    <name type="common">Pacific oyster</name>
    <name type="synonym">Crassostrea gigas</name>
    <dbReference type="NCBI Taxonomy" id="29159"/>
    <lineage>
        <taxon>Eukaryota</taxon>
        <taxon>Metazoa</taxon>
        <taxon>Spiralia</taxon>
        <taxon>Lophotrochozoa</taxon>
        <taxon>Mollusca</taxon>
        <taxon>Bivalvia</taxon>
        <taxon>Autobranchia</taxon>
        <taxon>Pteriomorphia</taxon>
        <taxon>Ostreida</taxon>
        <taxon>Ostreoidea</taxon>
        <taxon>Ostreidae</taxon>
        <taxon>Magallana</taxon>
    </lineage>
</organism>
<reference evidence="1" key="1">
    <citation type="journal article" date="2012" name="Nature">
        <title>The oyster genome reveals stress adaptation and complexity of shell formation.</title>
        <authorList>
            <person name="Zhang G."/>
            <person name="Fang X."/>
            <person name="Guo X."/>
            <person name="Li L."/>
            <person name="Luo R."/>
            <person name="Xu F."/>
            <person name="Yang P."/>
            <person name="Zhang L."/>
            <person name="Wang X."/>
            <person name="Qi H."/>
            <person name="Xiong Z."/>
            <person name="Que H."/>
            <person name="Xie Y."/>
            <person name="Holland P.W."/>
            <person name="Paps J."/>
            <person name="Zhu Y."/>
            <person name="Wu F."/>
            <person name="Chen Y."/>
            <person name="Wang J."/>
            <person name="Peng C."/>
            <person name="Meng J."/>
            <person name="Yang L."/>
            <person name="Liu J."/>
            <person name="Wen B."/>
            <person name="Zhang N."/>
            <person name="Huang Z."/>
            <person name="Zhu Q."/>
            <person name="Feng Y."/>
            <person name="Mount A."/>
            <person name="Hedgecock D."/>
            <person name="Xu Z."/>
            <person name="Liu Y."/>
            <person name="Domazet-Loso T."/>
            <person name="Du Y."/>
            <person name="Sun X."/>
            <person name="Zhang S."/>
            <person name="Liu B."/>
            <person name="Cheng P."/>
            <person name="Jiang X."/>
            <person name="Li J."/>
            <person name="Fan D."/>
            <person name="Wang W."/>
            <person name="Fu W."/>
            <person name="Wang T."/>
            <person name="Wang B."/>
            <person name="Zhang J."/>
            <person name="Peng Z."/>
            <person name="Li Y."/>
            <person name="Li N."/>
            <person name="Wang J."/>
            <person name="Chen M."/>
            <person name="He Y."/>
            <person name="Tan F."/>
            <person name="Song X."/>
            <person name="Zheng Q."/>
            <person name="Huang R."/>
            <person name="Yang H."/>
            <person name="Du X."/>
            <person name="Chen L."/>
            <person name="Yang M."/>
            <person name="Gaffney P.M."/>
            <person name="Wang S."/>
            <person name="Luo L."/>
            <person name="She Z."/>
            <person name="Ming Y."/>
            <person name="Huang W."/>
            <person name="Zhang S."/>
            <person name="Huang B."/>
            <person name="Zhang Y."/>
            <person name="Qu T."/>
            <person name="Ni P."/>
            <person name="Miao G."/>
            <person name="Wang J."/>
            <person name="Wang Q."/>
            <person name="Steinberg C.E."/>
            <person name="Wang H."/>
            <person name="Li N."/>
            <person name="Qian L."/>
            <person name="Zhang G."/>
            <person name="Li Y."/>
            <person name="Yang H."/>
            <person name="Liu X."/>
            <person name="Wang J."/>
            <person name="Yin Y."/>
            <person name="Wang J."/>
        </authorList>
    </citation>
    <scope>NUCLEOTIDE SEQUENCE [LARGE SCALE GENOMIC DNA]</scope>
    <source>
        <strain evidence="1">05x7-T-G4-1.051#20</strain>
    </source>
</reference>
<dbReference type="PROSITE" id="PS50871">
    <property type="entry name" value="C1Q"/>
    <property type="match status" value="1"/>
</dbReference>
<gene>
    <name evidence="1" type="ORF">CGI_10018405</name>
</gene>
<dbReference type="InterPro" id="IPR001073">
    <property type="entry name" value="C1q_dom"/>
</dbReference>
<dbReference type="GO" id="GO:0030246">
    <property type="term" value="F:carbohydrate binding"/>
    <property type="evidence" value="ECO:0007669"/>
    <property type="project" value="UniProtKB-KW"/>
</dbReference>
<dbReference type="PRINTS" id="PR00007">
    <property type="entry name" value="COMPLEMNTC1Q"/>
</dbReference>
<dbReference type="InParanoid" id="K1QGL2"/>
<dbReference type="Pfam" id="PF02140">
    <property type="entry name" value="SUEL_Lectin"/>
    <property type="match status" value="1"/>
</dbReference>